<keyword evidence="3 6" id="KW-0863">Zinc-finger</keyword>
<protein>
    <submittedName>
        <fullName evidence="12">Uncharacterized protein</fullName>
    </submittedName>
</protein>
<feature type="domain" description="MYND-type" evidence="11">
    <location>
        <begin position="1403"/>
        <end position="1448"/>
    </location>
</feature>
<evidence type="ECO:0000259" key="10">
    <source>
        <dbReference type="PROSITE" id="PS50011"/>
    </source>
</evidence>
<evidence type="ECO:0000259" key="11">
    <source>
        <dbReference type="PROSITE" id="PS50865"/>
    </source>
</evidence>
<dbReference type="InterPro" id="IPR001245">
    <property type="entry name" value="Ser-Thr/Tyr_kinase_cat_dom"/>
</dbReference>
<feature type="region of interest" description="Disordered" evidence="9">
    <location>
        <begin position="803"/>
        <end position="828"/>
    </location>
</feature>
<dbReference type="GO" id="GO:0008270">
    <property type="term" value="F:zinc ion binding"/>
    <property type="evidence" value="ECO:0007669"/>
    <property type="project" value="UniProtKB-KW"/>
</dbReference>
<feature type="compositionally biased region" description="Polar residues" evidence="9">
    <location>
        <begin position="803"/>
        <end position="821"/>
    </location>
</feature>
<dbReference type="PROSITE" id="PS00107">
    <property type="entry name" value="PROTEIN_KINASE_ATP"/>
    <property type="match status" value="1"/>
</dbReference>
<dbReference type="PANTHER" id="PTHR44329">
    <property type="entry name" value="SERINE/THREONINE-PROTEIN KINASE TNNI3K-RELATED"/>
    <property type="match status" value="1"/>
</dbReference>
<dbReference type="Pfam" id="PF07714">
    <property type="entry name" value="PK_Tyr_Ser-Thr"/>
    <property type="match status" value="1"/>
</dbReference>
<accession>A0A8H7XXU9</accession>
<dbReference type="OrthoDB" id="1668230at2759"/>
<dbReference type="GO" id="GO:0005524">
    <property type="term" value="F:ATP binding"/>
    <property type="evidence" value="ECO:0007669"/>
    <property type="project" value="UniProtKB-UniRule"/>
</dbReference>
<dbReference type="PROSITE" id="PS50011">
    <property type="entry name" value="PROTEIN_KINASE_DOM"/>
    <property type="match status" value="1"/>
</dbReference>
<dbReference type="Gene3D" id="1.10.510.10">
    <property type="entry name" value="Transferase(Phosphotransferase) domain 1"/>
    <property type="match status" value="1"/>
</dbReference>
<sequence length="1497" mass="167792">MALPQSFSTTADCPFMEQSPSTATVKLSSSSNPASPSLSRSVAFSAGTEMQTRARSNTDSGHYTHLSSSPTMRSRLSPVRMTQSSSFASLLLSVRPRSRSKAPSDIDRLSSASELHKADSPTSWFGKACDFIRPWEDSDDEDIPEEQKQAYIQTREAVNATLKRMVGYAGDIALEVLVTSIELMEYAPVPALQGLSKTFMGIWKTVQQVSMNRLAFLRLTQTCTTILDSICNEVENSDEYVARQLAGPILVLERSFDSFLSLVKSQVELPFLARYLKRDDTAKAIADCNESLLRSLTLFTTTIQIRTYQAVCANMQMSSNNQAQILSLMDHGFTTHSEALLTTEKAKRCSAPDLDGLPSSSSHRSFELSASPTIVSRSTDDLLSRPHIMPILQKIQTAQNAQDAKADMEDLRRSIKAALESGSDAKLLSFLGIEAQEMPEAIKTLQRTLEKKSEIGEEGTKDTLHEEFIESGIDALRRMSVGNRFSTNLPFWTITKYEVERGRKIGMGFFSEVFQGTWKGRVVAIKVLSEVTPSDLFVREIKVWKSLVHPNVLKLYGASSATGSHPWFFVSPYMKNGNLVEFLRKISQRDETELHELGSIAENLPSSKSRGSYGRSFIKILKLTDVYRILQEIAKGMEYLHQMNASNVLVDDHCRCVISDFGQSEMKSEVCRITGSSMQAGTLRWKAPELLEGSSMLTTATDIYAYGIVCIEVLTMGDLPWAHDDDDEVRYNVLEKDKRPLIPENFTSPLFHEMISACWERDPAKRSPFTDTVSRLQRLRIIVGDGSDPSVIIDDEMPPLSPSLSATCASPSIKSPTSTPHLSHGNHRECFDDSDDYVAIPSAQEVDALRMEDVKITSGQRNVQPETLRRASSVASKRLSQTQPPKDNGPNCSVLDDNVPLSANAGFFEARDEMRYRYLLEHDYNPSLTLPLWTPSTVHIGDVGYLLKPSGSFFTLFNALQRTKTPGGLTGGFPSMAGYGSVSKGHIHLDKKNAAQKGLEAFTGLLAFRTKHDMPLVRHHTFRLRSGHKSAHIYTEEAEYHYMKKLDAPRAWFRANVDLILNYYGKEHNIQKEDLLLVISLLEAPNYALFVNHGHPDGQGHFYVFSTPKKGHPWGKFTTDTTIAPDGAQNAPDEAVDGRKDACKVSLVNDPPKAVVVGRLRFKPDCAEPTTAKSCIFDNPHKAKMARQENTNDQKFPSLTDFWKDNCTDDPEFAFEQYVQMYHACFKPATSPGPYGQGSSSYFHRKGIKECRERLVTRQNTELSAGASQENVDDLLELGLRVATGTHLKFDEATGVALFKRVVDGEYPKEKKAIAASLICHCMKRRILDDTQQFDTLEAFQWADLSCEYGLFSYCCLHLVLSYDRLGKAPLDRGDFSKFTNIWNAYDRFREETGLQRPRSGHCENCHRQPKRRSMLKKCAGDCILDNKPVYCGKKCQKEHWPKHRRWCKLETVETDSEWTTDSVREDWEYSEGEGAPEPPDVLPNTKVEVNFASGRR</sequence>
<dbReference type="CDD" id="cd21037">
    <property type="entry name" value="MLKL_NTD"/>
    <property type="match status" value="1"/>
</dbReference>
<evidence type="ECO:0000256" key="2">
    <source>
        <dbReference type="ARBA" id="ARBA00022741"/>
    </source>
</evidence>
<feature type="compositionally biased region" description="Polar residues" evidence="9">
    <location>
        <begin position="48"/>
        <end position="79"/>
    </location>
</feature>
<dbReference type="GO" id="GO:0004674">
    <property type="term" value="F:protein serine/threonine kinase activity"/>
    <property type="evidence" value="ECO:0007669"/>
    <property type="project" value="TreeGrafter"/>
</dbReference>
<feature type="region of interest" description="Disordered" evidence="9">
    <location>
        <begin position="1"/>
        <end position="79"/>
    </location>
</feature>
<evidence type="ECO:0000256" key="4">
    <source>
        <dbReference type="ARBA" id="ARBA00022833"/>
    </source>
</evidence>
<dbReference type="SUPFAM" id="SSF144232">
    <property type="entry name" value="HIT/MYND zinc finger-like"/>
    <property type="match status" value="1"/>
</dbReference>
<feature type="compositionally biased region" description="Polar residues" evidence="9">
    <location>
        <begin position="873"/>
        <end position="885"/>
    </location>
</feature>
<dbReference type="InterPro" id="IPR059179">
    <property type="entry name" value="MLKL-like_MCAfunc"/>
</dbReference>
<organism evidence="12">
    <name type="scientific">Psilocybe cubensis</name>
    <name type="common">Psychedelic mushroom</name>
    <name type="synonym">Stropharia cubensis</name>
    <dbReference type="NCBI Taxonomy" id="181762"/>
    <lineage>
        <taxon>Eukaryota</taxon>
        <taxon>Fungi</taxon>
        <taxon>Dikarya</taxon>
        <taxon>Basidiomycota</taxon>
        <taxon>Agaricomycotina</taxon>
        <taxon>Agaricomycetes</taxon>
        <taxon>Agaricomycetidae</taxon>
        <taxon>Agaricales</taxon>
        <taxon>Agaricineae</taxon>
        <taxon>Strophariaceae</taxon>
        <taxon>Psilocybe</taxon>
    </lineage>
</organism>
<evidence type="ECO:0000256" key="1">
    <source>
        <dbReference type="ARBA" id="ARBA00022723"/>
    </source>
</evidence>
<feature type="compositionally biased region" description="Polar residues" evidence="9">
    <location>
        <begin position="1"/>
        <end position="11"/>
    </location>
</feature>
<evidence type="ECO:0000256" key="9">
    <source>
        <dbReference type="SAM" id="MobiDB-lite"/>
    </source>
</evidence>
<keyword evidence="4" id="KW-0862">Zinc</keyword>
<dbReference type="Gene3D" id="6.10.140.2220">
    <property type="match status" value="1"/>
</dbReference>
<keyword evidence="8" id="KW-0175">Coiled coil</keyword>
<dbReference type="InterPro" id="IPR017441">
    <property type="entry name" value="Protein_kinase_ATP_BS"/>
</dbReference>
<gene>
    <name evidence="12" type="ORF">JR316_008016</name>
</gene>
<proteinExistence type="predicted"/>
<feature type="compositionally biased region" description="Low complexity" evidence="9">
    <location>
        <begin position="27"/>
        <end position="41"/>
    </location>
</feature>
<reference evidence="12" key="1">
    <citation type="submission" date="2021-02" db="EMBL/GenBank/DDBJ databases">
        <title>Psilocybe cubensis genome.</title>
        <authorList>
            <person name="Mckernan K.J."/>
            <person name="Crawford S."/>
            <person name="Trippe A."/>
            <person name="Kane L.T."/>
            <person name="Mclaughlin S."/>
        </authorList>
    </citation>
    <scope>NUCLEOTIDE SEQUENCE [LARGE SCALE GENOMIC DNA]</scope>
    <source>
        <strain evidence="12">MGC-MH-2018</strain>
    </source>
</reference>
<comment type="caution">
    <text evidence="12">The sequence shown here is derived from an EMBL/GenBank/DDBJ whole genome shotgun (WGS) entry which is preliminary data.</text>
</comment>
<dbReference type="InterPro" id="IPR000719">
    <property type="entry name" value="Prot_kinase_dom"/>
</dbReference>
<dbReference type="Gene3D" id="3.30.200.20">
    <property type="entry name" value="Phosphorylase Kinase, domain 1"/>
    <property type="match status" value="1"/>
</dbReference>
<feature type="binding site" evidence="7">
    <location>
        <position position="526"/>
    </location>
    <ligand>
        <name>ATP</name>
        <dbReference type="ChEBI" id="CHEBI:30616"/>
    </ligand>
</feature>
<dbReference type="PANTHER" id="PTHR44329:SF298">
    <property type="entry name" value="MIXED LINEAGE KINASE DOMAIN-LIKE PROTEIN"/>
    <property type="match status" value="1"/>
</dbReference>
<keyword evidence="1" id="KW-0479">Metal-binding</keyword>
<dbReference type="InterPro" id="IPR002893">
    <property type="entry name" value="Znf_MYND"/>
</dbReference>
<feature type="coiled-coil region" evidence="8">
    <location>
        <begin position="394"/>
        <end position="421"/>
    </location>
</feature>
<feature type="region of interest" description="Disordered" evidence="9">
    <location>
        <begin position="857"/>
        <end position="891"/>
    </location>
</feature>
<dbReference type="InterPro" id="IPR051681">
    <property type="entry name" value="Ser/Thr_Kinases-Pseudokinases"/>
</dbReference>
<dbReference type="SUPFAM" id="SSF56112">
    <property type="entry name" value="Protein kinase-like (PK-like)"/>
    <property type="match status" value="1"/>
</dbReference>
<evidence type="ECO:0000256" key="8">
    <source>
        <dbReference type="SAM" id="Coils"/>
    </source>
</evidence>
<evidence type="ECO:0000313" key="12">
    <source>
        <dbReference type="EMBL" id="KAG5167664.1"/>
    </source>
</evidence>
<evidence type="ECO:0000256" key="3">
    <source>
        <dbReference type="ARBA" id="ARBA00022771"/>
    </source>
</evidence>
<feature type="domain" description="Protein kinase" evidence="10">
    <location>
        <begin position="499"/>
        <end position="779"/>
    </location>
</feature>
<dbReference type="EMBL" id="JAFIQS010000007">
    <property type="protein sequence ID" value="KAG5167664.1"/>
    <property type="molecule type" value="Genomic_DNA"/>
</dbReference>
<evidence type="ECO:0000256" key="7">
    <source>
        <dbReference type="PROSITE-ProRule" id="PRU10141"/>
    </source>
</evidence>
<keyword evidence="2 7" id="KW-0547">Nucleotide-binding</keyword>
<dbReference type="InterPro" id="IPR011009">
    <property type="entry name" value="Kinase-like_dom_sf"/>
</dbReference>
<evidence type="ECO:0000256" key="6">
    <source>
        <dbReference type="PROSITE-ProRule" id="PRU00134"/>
    </source>
</evidence>
<name>A0A8H7XXU9_PSICU</name>
<keyword evidence="5 7" id="KW-0067">ATP-binding</keyword>
<evidence type="ECO:0000256" key="5">
    <source>
        <dbReference type="ARBA" id="ARBA00022840"/>
    </source>
</evidence>
<feature type="region of interest" description="Disordered" evidence="9">
    <location>
        <begin position="1468"/>
        <end position="1497"/>
    </location>
</feature>
<dbReference type="PROSITE" id="PS50865">
    <property type="entry name" value="ZF_MYND_2"/>
    <property type="match status" value="1"/>
</dbReference>